<dbReference type="Pfam" id="PF00153">
    <property type="entry name" value="Mito_carr"/>
    <property type="match status" value="3"/>
</dbReference>
<keyword evidence="7" id="KW-0496">Mitochondrion</keyword>
<dbReference type="Proteomes" id="UP001565368">
    <property type="component" value="Unassembled WGS sequence"/>
</dbReference>
<keyword evidence="3 10" id="KW-0813">Transport</keyword>
<keyword evidence="8 9" id="KW-0472">Membrane</keyword>
<evidence type="ECO:0000256" key="8">
    <source>
        <dbReference type="ARBA" id="ARBA00023136"/>
    </source>
</evidence>
<dbReference type="Gene3D" id="1.50.40.10">
    <property type="entry name" value="Mitochondrial carrier domain"/>
    <property type="match status" value="2"/>
</dbReference>
<evidence type="ECO:0000256" key="7">
    <source>
        <dbReference type="ARBA" id="ARBA00023128"/>
    </source>
</evidence>
<keyword evidence="12" id="KW-1185">Reference proteome</keyword>
<dbReference type="SUPFAM" id="SSF103506">
    <property type="entry name" value="Mitochondrial carrier"/>
    <property type="match status" value="1"/>
</dbReference>
<evidence type="ECO:0000313" key="11">
    <source>
        <dbReference type="EMBL" id="KAL1413147.1"/>
    </source>
</evidence>
<comment type="caution">
    <text evidence="11">The sequence shown here is derived from an EMBL/GenBank/DDBJ whole genome shotgun (WGS) entry which is preliminary data.</text>
</comment>
<evidence type="ECO:0000256" key="9">
    <source>
        <dbReference type="PROSITE-ProRule" id="PRU00282"/>
    </source>
</evidence>
<dbReference type="InterPro" id="IPR018108">
    <property type="entry name" value="MCP_transmembrane"/>
</dbReference>
<protein>
    <recommendedName>
        <fullName evidence="13">Mitochondrial inner membrane citrate transporter</fullName>
    </recommendedName>
</protein>
<comment type="subcellular location">
    <subcellularLocation>
        <location evidence="1">Mitochondrion membrane</location>
        <topology evidence="1">Multi-pass membrane protein</topology>
    </subcellularLocation>
</comment>
<evidence type="ECO:0000256" key="5">
    <source>
        <dbReference type="ARBA" id="ARBA00022737"/>
    </source>
</evidence>
<keyword evidence="6" id="KW-1133">Transmembrane helix</keyword>
<accession>A0ABR3QF35</accession>
<evidence type="ECO:0000256" key="10">
    <source>
        <dbReference type="RuleBase" id="RU000488"/>
    </source>
</evidence>
<evidence type="ECO:0000256" key="4">
    <source>
        <dbReference type="ARBA" id="ARBA00022692"/>
    </source>
</evidence>
<evidence type="ECO:0000256" key="2">
    <source>
        <dbReference type="ARBA" id="ARBA00006375"/>
    </source>
</evidence>
<reference evidence="11 12" key="1">
    <citation type="submission" date="2023-08" db="EMBL/GenBank/DDBJ databases">
        <title>Annotated Genome Sequence of Vanrija albida AlHP1.</title>
        <authorList>
            <person name="Herzog R."/>
        </authorList>
    </citation>
    <scope>NUCLEOTIDE SEQUENCE [LARGE SCALE GENOMIC DNA]</scope>
    <source>
        <strain evidence="11 12">AlHP1</strain>
    </source>
</reference>
<keyword evidence="4 9" id="KW-0812">Transmembrane</keyword>
<dbReference type="PANTHER" id="PTHR45788">
    <property type="entry name" value="SUCCINATE/FUMARATE MITOCHONDRIAL TRANSPORTER-RELATED"/>
    <property type="match status" value="1"/>
</dbReference>
<dbReference type="RefSeq" id="XP_069213091.1">
    <property type="nucleotide sequence ID" value="XM_069349547.1"/>
</dbReference>
<dbReference type="EMBL" id="JBBXJM010000001">
    <property type="protein sequence ID" value="KAL1413147.1"/>
    <property type="molecule type" value="Genomic_DNA"/>
</dbReference>
<gene>
    <name evidence="11" type="ORF">Q8F55_000896</name>
</gene>
<dbReference type="PROSITE" id="PS50920">
    <property type="entry name" value="SOLCAR"/>
    <property type="match status" value="3"/>
</dbReference>
<evidence type="ECO:0000256" key="3">
    <source>
        <dbReference type="ARBA" id="ARBA00022448"/>
    </source>
</evidence>
<dbReference type="PANTHER" id="PTHR45788:SF4">
    <property type="entry name" value="TRICARBOXYLATE TRANSPORT PROTEIN, MITOCHONDRIAL"/>
    <property type="match status" value="1"/>
</dbReference>
<dbReference type="InterPro" id="IPR023395">
    <property type="entry name" value="MCP_dom_sf"/>
</dbReference>
<name>A0ABR3QF35_9TREE</name>
<feature type="repeat" description="Solcar" evidence="9">
    <location>
        <begin position="117"/>
        <end position="203"/>
    </location>
</feature>
<evidence type="ECO:0000256" key="6">
    <source>
        <dbReference type="ARBA" id="ARBA00022989"/>
    </source>
</evidence>
<keyword evidence="5" id="KW-0677">Repeat</keyword>
<organism evidence="11 12">
    <name type="scientific">Vanrija albida</name>
    <dbReference type="NCBI Taxonomy" id="181172"/>
    <lineage>
        <taxon>Eukaryota</taxon>
        <taxon>Fungi</taxon>
        <taxon>Dikarya</taxon>
        <taxon>Basidiomycota</taxon>
        <taxon>Agaricomycotina</taxon>
        <taxon>Tremellomycetes</taxon>
        <taxon>Trichosporonales</taxon>
        <taxon>Trichosporonaceae</taxon>
        <taxon>Vanrija</taxon>
    </lineage>
</organism>
<dbReference type="GeneID" id="95981939"/>
<evidence type="ECO:0000256" key="1">
    <source>
        <dbReference type="ARBA" id="ARBA00004225"/>
    </source>
</evidence>
<dbReference type="InterPro" id="IPR049563">
    <property type="entry name" value="TXTP-like"/>
</dbReference>
<comment type="similarity">
    <text evidence="2 10">Belongs to the mitochondrial carrier (TC 2.A.29) family.</text>
</comment>
<proteinExistence type="inferred from homology"/>
<sequence>MSPKGKEKEKPVASLLAGATAGGVEAFITYPLESLKTQLQFGSPSGKVRGVGSSANGQKLTPYGILTDTLRERGVRGLYAGVTAVVIGNALKAGVRFTTYDQFKSILKDDQGNLTAPRSMLAGLGAGMMEAVIAVTPSETIKTKMIEDSKRAQPQFNGLIDGVRKIVAQEGVGGLYRGVGPVMLRQGANSAVRFSSYSTLKQLAQGNLPPGQALPGWATFGIGSTAGVITVYTTMPFDVVKTRMQSLEAKKEYRNALHCAYRIATEEGILKFWKGTVPRLGRLVMSGGIVFSVYEKVYPLAASVVP</sequence>
<evidence type="ECO:0008006" key="13">
    <source>
        <dbReference type="Google" id="ProtNLM"/>
    </source>
</evidence>
<feature type="repeat" description="Solcar" evidence="9">
    <location>
        <begin position="214"/>
        <end position="300"/>
    </location>
</feature>
<feature type="repeat" description="Solcar" evidence="9">
    <location>
        <begin position="9"/>
        <end position="106"/>
    </location>
</feature>
<evidence type="ECO:0000313" key="12">
    <source>
        <dbReference type="Proteomes" id="UP001565368"/>
    </source>
</evidence>